<dbReference type="OrthoDB" id="696337at2759"/>
<comment type="caution">
    <text evidence="1">The sequence shown here is derived from an EMBL/GenBank/DDBJ whole genome shotgun (WGS) entry which is preliminary data.</text>
</comment>
<sequence length="183" mass="20661">METQSSSAPITTKKLRHKVKIAFYMLRKTLAKTKLLIDLHINLRDGKLARNALTSLLLHHHYAATTCGCASNNMDKLFISPQKHKLQSSGVSKCKFHDDDKIKQVVLDMLNDGGSPIEPSPLLFPVPLVVSPELRVNETPLREDAECQVDKAAEEFIKKFYKQLKQQNITYADSPSPNHLWAQ</sequence>
<accession>A0A9K3JV13</accession>
<evidence type="ECO:0000313" key="2">
    <source>
        <dbReference type="Proteomes" id="UP000215914"/>
    </source>
</evidence>
<reference evidence="1" key="2">
    <citation type="submission" date="2020-06" db="EMBL/GenBank/DDBJ databases">
        <title>Helianthus annuus Genome sequencing and assembly Release 2.</title>
        <authorList>
            <person name="Gouzy J."/>
            <person name="Langlade N."/>
            <person name="Munos S."/>
        </authorList>
    </citation>
    <scope>NUCLEOTIDE SEQUENCE</scope>
    <source>
        <tissue evidence="1">Leaves</tissue>
    </source>
</reference>
<reference evidence="1" key="1">
    <citation type="journal article" date="2017" name="Nature">
        <title>The sunflower genome provides insights into oil metabolism, flowering and Asterid evolution.</title>
        <authorList>
            <person name="Badouin H."/>
            <person name="Gouzy J."/>
            <person name="Grassa C.J."/>
            <person name="Murat F."/>
            <person name="Staton S.E."/>
            <person name="Cottret L."/>
            <person name="Lelandais-Briere C."/>
            <person name="Owens G.L."/>
            <person name="Carrere S."/>
            <person name="Mayjonade B."/>
            <person name="Legrand L."/>
            <person name="Gill N."/>
            <person name="Kane N.C."/>
            <person name="Bowers J.E."/>
            <person name="Hubner S."/>
            <person name="Bellec A."/>
            <person name="Berard A."/>
            <person name="Berges H."/>
            <person name="Blanchet N."/>
            <person name="Boniface M.C."/>
            <person name="Brunel D."/>
            <person name="Catrice O."/>
            <person name="Chaidir N."/>
            <person name="Claudel C."/>
            <person name="Donnadieu C."/>
            <person name="Faraut T."/>
            <person name="Fievet G."/>
            <person name="Helmstetter N."/>
            <person name="King M."/>
            <person name="Knapp S.J."/>
            <person name="Lai Z."/>
            <person name="Le Paslier M.C."/>
            <person name="Lippi Y."/>
            <person name="Lorenzon L."/>
            <person name="Mandel J.R."/>
            <person name="Marage G."/>
            <person name="Marchand G."/>
            <person name="Marquand E."/>
            <person name="Bret-Mestries E."/>
            <person name="Morien E."/>
            <person name="Nambeesan S."/>
            <person name="Nguyen T."/>
            <person name="Pegot-Espagnet P."/>
            <person name="Pouilly N."/>
            <person name="Raftis F."/>
            <person name="Sallet E."/>
            <person name="Schiex T."/>
            <person name="Thomas J."/>
            <person name="Vandecasteele C."/>
            <person name="Vares D."/>
            <person name="Vear F."/>
            <person name="Vautrin S."/>
            <person name="Crespi M."/>
            <person name="Mangin B."/>
            <person name="Burke J.M."/>
            <person name="Salse J."/>
            <person name="Munos S."/>
            <person name="Vincourt P."/>
            <person name="Rieseberg L.H."/>
            <person name="Langlade N.B."/>
        </authorList>
    </citation>
    <scope>NUCLEOTIDE SEQUENCE</scope>
    <source>
        <tissue evidence="1">Leaves</tissue>
    </source>
</reference>
<dbReference type="EMBL" id="MNCJ02000316">
    <property type="protein sequence ID" value="KAF5822238.1"/>
    <property type="molecule type" value="Genomic_DNA"/>
</dbReference>
<dbReference type="AlphaFoldDB" id="A0A9K3JV13"/>
<organism evidence="1 2">
    <name type="scientific">Helianthus annuus</name>
    <name type="common">Common sunflower</name>
    <dbReference type="NCBI Taxonomy" id="4232"/>
    <lineage>
        <taxon>Eukaryota</taxon>
        <taxon>Viridiplantae</taxon>
        <taxon>Streptophyta</taxon>
        <taxon>Embryophyta</taxon>
        <taxon>Tracheophyta</taxon>
        <taxon>Spermatophyta</taxon>
        <taxon>Magnoliopsida</taxon>
        <taxon>eudicotyledons</taxon>
        <taxon>Gunneridae</taxon>
        <taxon>Pentapetalae</taxon>
        <taxon>asterids</taxon>
        <taxon>campanulids</taxon>
        <taxon>Asterales</taxon>
        <taxon>Asteraceae</taxon>
        <taxon>Asteroideae</taxon>
        <taxon>Heliantheae alliance</taxon>
        <taxon>Heliantheae</taxon>
        <taxon>Helianthus</taxon>
    </lineage>
</organism>
<evidence type="ECO:0000313" key="1">
    <source>
        <dbReference type="EMBL" id="KAF5822238.1"/>
    </source>
</evidence>
<proteinExistence type="predicted"/>
<keyword evidence="2" id="KW-1185">Reference proteome</keyword>
<name>A0A9K3JV13_HELAN</name>
<dbReference type="InterPro" id="IPR008480">
    <property type="entry name" value="DUF761_pln"/>
</dbReference>
<dbReference type="PANTHER" id="PTHR33265">
    <property type="entry name" value="AVR9/CF-9 RAPIDLY ELICITED PROTEIN-RELATED"/>
    <property type="match status" value="1"/>
</dbReference>
<dbReference type="PANTHER" id="PTHR33265:SF26">
    <property type="entry name" value="OS06G0554600 PROTEIN"/>
    <property type="match status" value="1"/>
</dbReference>
<gene>
    <name evidence="1" type="ORF">HanXRQr2_Chr01g0024121</name>
</gene>
<dbReference type="Proteomes" id="UP000215914">
    <property type="component" value="Unassembled WGS sequence"/>
</dbReference>
<dbReference type="Pfam" id="PF05553">
    <property type="entry name" value="DUF761"/>
    <property type="match status" value="1"/>
</dbReference>
<protein>
    <submittedName>
        <fullName evidence="1">Uncharacterized protein</fullName>
    </submittedName>
</protein>
<dbReference type="Gramene" id="mRNA:HanXRQr2_Chr01g0024121">
    <property type="protein sequence ID" value="CDS:HanXRQr2_Chr01g0024121.1"/>
    <property type="gene ID" value="HanXRQr2_Chr01g0024121"/>
</dbReference>